<keyword evidence="5" id="KW-0460">Magnesium</keyword>
<gene>
    <name evidence="7" type="ORF">EIN_403120</name>
</gene>
<organism evidence="7 8">
    <name type="scientific">Entamoeba invadens IP1</name>
    <dbReference type="NCBI Taxonomy" id="370355"/>
    <lineage>
        <taxon>Eukaryota</taxon>
        <taxon>Amoebozoa</taxon>
        <taxon>Evosea</taxon>
        <taxon>Archamoebae</taxon>
        <taxon>Mastigamoebida</taxon>
        <taxon>Entamoebidae</taxon>
        <taxon>Entamoeba</taxon>
    </lineage>
</organism>
<dbReference type="InterPro" id="IPR008181">
    <property type="entry name" value="dUTPase"/>
</dbReference>
<evidence type="ECO:0000256" key="1">
    <source>
        <dbReference type="ARBA" id="ARBA00005142"/>
    </source>
</evidence>
<dbReference type="PANTHER" id="PTHR11241">
    <property type="entry name" value="DEOXYURIDINE 5'-TRIPHOSPHATE NUCLEOTIDOHYDROLASE"/>
    <property type="match status" value="1"/>
</dbReference>
<comment type="catalytic activity">
    <reaction evidence="5">
        <text>dUTP + H2O = dUMP + diphosphate + H(+)</text>
        <dbReference type="Rhea" id="RHEA:10248"/>
        <dbReference type="ChEBI" id="CHEBI:15377"/>
        <dbReference type="ChEBI" id="CHEBI:15378"/>
        <dbReference type="ChEBI" id="CHEBI:33019"/>
        <dbReference type="ChEBI" id="CHEBI:61555"/>
        <dbReference type="ChEBI" id="CHEBI:246422"/>
        <dbReference type="EC" id="3.6.1.23"/>
    </reaction>
</comment>
<accession>A0A0A1U6F2</accession>
<keyword evidence="8" id="KW-1185">Reference proteome</keyword>
<dbReference type="RefSeq" id="XP_004256769.1">
    <property type="nucleotide sequence ID" value="XM_004256721.1"/>
</dbReference>
<comment type="pathway">
    <text evidence="1 5">Pyrimidine metabolism; dUMP biosynthesis; dUMP from dCTP (dUTP route): step 2/2.</text>
</comment>
<protein>
    <recommendedName>
        <fullName evidence="5">Deoxyuridine 5'-triphosphate nucleotidohydrolase</fullName>
        <shortName evidence="5">dUTPase</shortName>
        <ecNumber evidence="5">3.6.1.23</ecNumber>
    </recommendedName>
    <alternativeName>
        <fullName evidence="5">dUTP pyrophosphatase</fullName>
    </alternativeName>
</protein>
<name>A0A0A1U6F2_ENTIV</name>
<comment type="cofactor">
    <cofactor evidence="5">
        <name>Mg(2+)</name>
        <dbReference type="ChEBI" id="CHEBI:18420"/>
    </cofactor>
</comment>
<dbReference type="GO" id="GO:0046081">
    <property type="term" value="P:dUTP catabolic process"/>
    <property type="evidence" value="ECO:0007669"/>
    <property type="project" value="UniProtKB-UniRule"/>
</dbReference>
<dbReference type="OMA" id="RSGMGHK"/>
<evidence type="ECO:0000259" key="6">
    <source>
        <dbReference type="Pfam" id="PF00692"/>
    </source>
</evidence>
<evidence type="ECO:0000313" key="7">
    <source>
        <dbReference type="EMBL" id="ELP89998.1"/>
    </source>
</evidence>
<dbReference type="GO" id="GO:0004170">
    <property type="term" value="F:dUTP diphosphatase activity"/>
    <property type="evidence" value="ECO:0007669"/>
    <property type="project" value="UniProtKB-UniRule"/>
</dbReference>
<sequence>MERLYIKKLHPDAIIPTRGSVLAAGYDLYSYIDFKISPHSWLAVPTGIAVHIPSDCYGRVAPRSSLTLKNGLDVGAGVVDEDYRGEIKVILFNHSDVEFKGSKGDRIAQMVIERICKCPVVEVDDLNETERGSSGFGSTGK</sequence>
<dbReference type="GO" id="GO:0000287">
    <property type="term" value="F:magnesium ion binding"/>
    <property type="evidence" value="ECO:0007669"/>
    <property type="project" value="UniProtKB-UniRule"/>
</dbReference>
<evidence type="ECO:0000256" key="4">
    <source>
        <dbReference type="ARBA" id="ARBA00023080"/>
    </source>
</evidence>
<proteinExistence type="inferred from homology"/>
<evidence type="ECO:0000313" key="8">
    <source>
        <dbReference type="Proteomes" id="UP000014680"/>
    </source>
</evidence>
<evidence type="ECO:0000256" key="2">
    <source>
        <dbReference type="ARBA" id="ARBA00006581"/>
    </source>
</evidence>
<reference evidence="7 8" key="1">
    <citation type="submission" date="2012-10" db="EMBL/GenBank/DDBJ databases">
        <authorList>
            <person name="Zafar N."/>
            <person name="Inman J."/>
            <person name="Hall N."/>
            <person name="Lorenzi H."/>
            <person name="Caler E."/>
        </authorList>
    </citation>
    <scope>NUCLEOTIDE SEQUENCE [LARGE SCALE GENOMIC DNA]</scope>
    <source>
        <strain evidence="7 8">IP1</strain>
    </source>
</reference>
<evidence type="ECO:0000256" key="5">
    <source>
        <dbReference type="RuleBase" id="RU367024"/>
    </source>
</evidence>
<dbReference type="VEuPathDB" id="AmoebaDB:EIN_403120"/>
<dbReference type="InterPro" id="IPR029054">
    <property type="entry name" value="dUTPase-like"/>
</dbReference>
<dbReference type="SUPFAM" id="SSF51283">
    <property type="entry name" value="dUTPase-like"/>
    <property type="match status" value="1"/>
</dbReference>
<dbReference type="NCBIfam" id="NF001862">
    <property type="entry name" value="PRK00601.1"/>
    <property type="match status" value="1"/>
</dbReference>
<dbReference type="Pfam" id="PF00692">
    <property type="entry name" value="dUTPase"/>
    <property type="match status" value="1"/>
</dbReference>
<keyword evidence="3 5" id="KW-0378">Hydrolase</keyword>
<keyword evidence="4 5" id="KW-0546">Nucleotide metabolism</keyword>
<feature type="domain" description="dUTPase-like" evidence="6">
    <location>
        <begin position="13"/>
        <end position="140"/>
    </location>
</feature>
<dbReference type="GO" id="GO:0006226">
    <property type="term" value="P:dUMP biosynthetic process"/>
    <property type="evidence" value="ECO:0007669"/>
    <property type="project" value="UniProtKB-UniRule"/>
</dbReference>
<dbReference type="PANTHER" id="PTHR11241:SF0">
    <property type="entry name" value="DEOXYURIDINE 5'-TRIPHOSPHATE NUCLEOTIDOHYDROLASE"/>
    <property type="match status" value="1"/>
</dbReference>
<dbReference type="UniPathway" id="UPA00610">
    <property type="reaction ID" value="UER00666"/>
</dbReference>
<keyword evidence="5" id="KW-0479">Metal-binding</keyword>
<comment type="similarity">
    <text evidence="2 5">Belongs to the dUTPase family.</text>
</comment>
<dbReference type="InterPro" id="IPR036157">
    <property type="entry name" value="dUTPase-like_sf"/>
</dbReference>
<dbReference type="NCBIfam" id="TIGR00576">
    <property type="entry name" value="dut"/>
    <property type="match status" value="1"/>
</dbReference>
<dbReference type="EC" id="3.6.1.23" evidence="5"/>
<dbReference type="KEGG" id="eiv:EIN_403120"/>
<dbReference type="CDD" id="cd07557">
    <property type="entry name" value="trimeric_dUTPase"/>
    <property type="match status" value="1"/>
</dbReference>
<dbReference type="GeneID" id="14888995"/>
<evidence type="ECO:0000256" key="3">
    <source>
        <dbReference type="ARBA" id="ARBA00022801"/>
    </source>
</evidence>
<dbReference type="Gene3D" id="2.70.40.10">
    <property type="match status" value="1"/>
</dbReference>
<comment type="function">
    <text evidence="5">Involved in nucleotide metabolism via production of dUMP, the immediate precursor of thymidine nucleotides, and decreases the intracellular concentration of dUTP so that uracil cannot be incorporated into DNA.</text>
</comment>
<dbReference type="OrthoDB" id="10261072at2759"/>
<dbReference type="Proteomes" id="UP000014680">
    <property type="component" value="Unassembled WGS sequence"/>
</dbReference>
<dbReference type="InterPro" id="IPR033704">
    <property type="entry name" value="dUTPase_trimeric"/>
</dbReference>
<dbReference type="EMBL" id="KB206537">
    <property type="protein sequence ID" value="ELP89998.1"/>
    <property type="molecule type" value="Genomic_DNA"/>
</dbReference>
<dbReference type="AlphaFoldDB" id="A0A0A1U6F2"/>